<comment type="caution">
    <text evidence="1">The sequence shown here is derived from an EMBL/GenBank/DDBJ whole genome shotgun (WGS) entry which is preliminary data.</text>
</comment>
<dbReference type="AlphaFoldDB" id="A0A495VYE7"/>
<evidence type="ECO:0000313" key="2">
    <source>
        <dbReference type="Proteomes" id="UP000282084"/>
    </source>
</evidence>
<dbReference type="Proteomes" id="UP000282084">
    <property type="component" value="Unassembled WGS sequence"/>
</dbReference>
<organism evidence="1 2">
    <name type="scientific">Saccharothrix australiensis</name>
    <dbReference type="NCBI Taxonomy" id="2072"/>
    <lineage>
        <taxon>Bacteria</taxon>
        <taxon>Bacillati</taxon>
        <taxon>Actinomycetota</taxon>
        <taxon>Actinomycetes</taxon>
        <taxon>Pseudonocardiales</taxon>
        <taxon>Pseudonocardiaceae</taxon>
        <taxon>Saccharothrix</taxon>
    </lineage>
</organism>
<proteinExistence type="predicted"/>
<keyword evidence="2" id="KW-1185">Reference proteome</keyword>
<reference evidence="1 2" key="1">
    <citation type="submission" date="2018-10" db="EMBL/GenBank/DDBJ databases">
        <title>Sequencing the genomes of 1000 actinobacteria strains.</title>
        <authorList>
            <person name="Klenk H.-P."/>
        </authorList>
    </citation>
    <scope>NUCLEOTIDE SEQUENCE [LARGE SCALE GENOMIC DNA]</scope>
    <source>
        <strain evidence="1 2">DSM 43800</strain>
    </source>
</reference>
<gene>
    <name evidence="1" type="ORF">C8E97_2966</name>
</gene>
<accession>A0A495VYE7</accession>
<protein>
    <submittedName>
        <fullName evidence="1">Uncharacterized protein</fullName>
    </submittedName>
</protein>
<evidence type="ECO:0000313" key="1">
    <source>
        <dbReference type="EMBL" id="RKT54346.1"/>
    </source>
</evidence>
<dbReference type="EMBL" id="RBXO01000001">
    <property type="protein sequence ID" value="RKT54346.1"/>
    <property type="molecule type" value="Genomic_DNA"/>
</dbReference>
<name>A0A495VYE7_9PSEU</name>
<sequence>MRAGLDDSGPVDERRGDVVRRLVVAGMVGYLAQPGPPPDESVPEHVLLDLVVCSLWPVVTARKLPPDWPGELARITSPRLAALVRRARDERQPAEVFARSVADKSFSSAMVALFDDLADPRRGGALLAAMALAGGLATPPTGKQRGREVAAWALAIAGGAALAAALRHRESRVARVIGEAVTDLPADPIDPADLAALLEWLLG</sequence>